<protein>
    <recommendedName>
        <fullName evidence="6">NACHT domain-containing protein</fullName>
    </recommendedName>
</protein>
<feature type="domain" description="Nephrocystin 3-like N-terminal" evidence="2">
    <location>
        <begin position="309"/>
        <end position="477"/>
    </location>
</feature>
<dbReference type="VEuPathDB" id="FungiDB:FPRO_04101"/>
<dbReference type="SUPFAM" id="SSF52540">
    <property type="entry name" value="P-loop containing nucleoside triphosphate hydrolases"/>
    <property type="match status" value="1"/>
</dbReference>
<dbReference type="Gene3D" id="3.40.50.300">
    <property type="entry name" value="P-loop containing nucleotide triphosphate hydrolases"/>
    <property type="match status" value="1"/>
</dbReference>
<dbReference type="EMBL" id="FJOF01000014">
    <property type="protein sequence ID" value="CZR48574.1"/>
    <property type="molecule type" value="Genomic_DNA"/>
</dbReference>
<accession>A0A1L7W7K8</accession>
<evidence type="ECO:0000256" key="1">
    <source>
        <dbReference type="ARBA" id="ARBA00022737"/>
    </source>
</evidence>
<dbReference type="InterPro" id="IPR056693">
    <property type="entry name" value="DUF7791"/>
</dbReference>
<keyword evidence="5" id="KW-1185">Reference proteome</keyword>
<gene>
    <name evidence="4" type="ORF">FPRO_04101</name>
</gene>
<dbReference type="GeneID" id="42048986"/>
<dbReference type="InterPro" id="IPR056884">
    <property type="entry name" value="NPHP3-like_N"/>
</dbReference>
<dbReference type="RefSeq" id="XP_031089101.1">
    <property type="nucleotide sequence ID" value="XM_031223775.1"/>
</dbReference>
<evidence type="ECO:0000259" key="2">
    <source>
        <dbReference type="Pfam" id="PF24883"/>
    </source>
</evidence>
<evidence type="ECO:0000313" key="5">
    <source>
        <dbReference type="Proteomes" id="UP000183971"/>
    </source>
</evidence>
<dbReference type="AlphaFoldDB" id="A0A1L7W7K8"/>
<dbReference type="Pfam" id="PF25053">
    <property type="entry name" value="DUF7791"/>
    <property type="match status" value="1"/>
</dbReference>
<name>A0A1L7W7K8_FUSPR</name>
<dbReference type="PANTHER" id="PTHR10039">
    <property type="entry name" value="AMELOGENIN"/>
    <property type="match status" value="1"/>
</dbReference>
<organism evidence="4 5">
    <name type="scientific">Fusarium proliferatum (strain ET1)</name>
    <name type="common">Orchid endophyte fungus</name>
    <dbReference type="NCBI Taxonomy" id="1227346"/>
    <lineage>
        <taxon>Eukaryota</taxon>
        <taxon>Fungi</taxon>
        <taxon>Dikarya</taxon>
        <taxon>Ascomycota</taxon>
        <taxon>Pezizomycotina</taxon>
        <taxon>Sordariomycetes</taxon>
        <taxon>Hypocreomycetidae</taxon>
        <taxon>Hypocreales</taxon>
        <taxon>Nectriaceae</taxon>
        <taxon>Fusarium</taxon>
        <taxon>Fusarium fujikuroi species complex</taxon>
    </lineage>
</organism>
<feature type="domain" description="DUF7791" evidence="3">
    <location>
        <begin position="595"/>
        <end position="707"/>
    </location>
</feature>
<sequence>MDPLSMLGVAAAAVQFVDFSQRLFSETWHVYHSVSGQTLQLQNLSAISTDISKLSIAVRETFKSQQRDASALEGPDKELLHLCQECEDIATKILAVMPNISKNFETQLATDKEVILLAEQNGLRSYELKSVGECFRVALRSWWARDEIARIGERLEKVRQGMVTAATMSIWRNSQSTKNWEHQLSSKLDTMIERLSQPLEAGPQQNEGHTDKTVEKAAIESIRRNKVIIQIQDRLWRADWKPDTQILSSFPKQTGLSVEELNSFICDSLRFDSMENREEAITKSFGSTFQWIFDRDPQISLGGAPMWSSFPAWLEGNYSLPYWITGKPGSGKSTMMKFILQHPFLGEHLQKWSQGSPQYTIKYYAWRPGAEMARSEDGLLRTLLHQILDLNPKMIPFLCPRRWSLFHAVREVDSFPPWATWELDESFGRLLQMEEDKPLLALFIDGLDEFDVAPVDLCQRILTISSHKSVKVCVASRPWPQFSDAFAASPGLQMHLLTNSDIQSFIRGHFRGVVAFQELNDVYHGSGEVLLTDVATRSKGVFLWTSLVTQTLLENLIEGSSLSHLQEILDAMPSEIEDLYDAIYAAIPKRLLPEVSVMLQLYVRAFQPVDWITLWLADEARSQPTDPPVPVRDSDMEKVQVVLKRRLSARTRGILELVPQTRTVEYLHRTAVEWVNLPRVWQEIKSVSPPGFDPHACLLQAEVIQRENPDQGEPIFNPGDFYHMGNFKFWKNVVRTLHYASQVDETIVSDAALAAVLDRFHDAATKKFTKSPGCGTLVSEKNMPWASYHRMKPDNVKVNTFDGLVTQFAILHYIRHKFHKSPNLFHAVPKRFSTALLEQAIFGPGVYFSEETIAILNQPNIQINTKSRRLQVVEFLLQQGVRQPGVLLKVKARRLDAGNKEDAQYLDGIMHLLNRYRAISGEKRSFIKGLLGSE</sequence>
<dbReference type="Proteomes" id="UP000183971">
    <property type="component" value="Unassembled WGS sequence"/>
</dbReference>
<dbReference type="PANTHER" id="PTHR10039:SF5">
    <property type="entry name" value="NACHT DOMAIN-CONTAINING PROTEIN"/>
    <property type="match status" value="1"/>
</dbReference>
<evidence type="ECO:0000313" key="4">
    <source>
        <dbReference type="EMBL" id="CZR48574.1"/>
    </source>
</evidence>
<comment type="caution">
    <text evidence="4">The sequence shown here is derived from an EMBL/GenBank/DDBJ whole genome shotgun (WGS) entry which is preliminary data.</text>
</comment>
<dbReference type="InterPro" id="IPR027417">
    <property type="entry name" value="P-loop_NTPase"/>
</dbReference>
<evidence type="ECO:0000259" key="3">
    <source>
        <dbReference type="Pfam" id="PF25053"/>
    </source>
</evidence>
<evidence type="ECO:0008006" key="6">
    <source>
        <dbReference type="Google" id="ProtNLM"/>
    </source>
</evidence>
<dbReference type="Pfam" id="PF24883">
    <property type="entry name" value="NPHP3_N"/>
    <property type="match status" value="1"/>
</dbReference>
<proteinExistence type="predicted"/>
<keyword evidence="1" id="KW-0677">Repeat</keyword>
<reference evidence="5" key="1">
    <citation type="journal article" date="2016" name="Genome Biol. Evol.">
        <title>Comparative 'omics' of the Fusarium fujikuroi species complex highlights differences in genetic potential and metabolite synthesis.</title>
        <authorList>
            <person name="Niehaus E.-M."/>
            <person name="Muensterkoetter M."/>
            <person name="Proctor R.H."/>
            <person name="Brown D.W."/>
            <person name="Sharon A."/>
            <person name="Idan Y."/>
            <person name="Oren-Young L."/>
            <person name="Sieber C.M."/>
            <person name="Novak O."/>
            <person name="Pencik A."/>
            <person name="Tarkowska D."/>
            <person name="Hromadova K."/>
            <person name="Freeman S."/>
            <person name="Maymon M."/>
            <person name="Elazar M."/>
            <person name="Youssef S.A."/>
            <person name="El-Shabrawy E.S.M."/>
            <person name="Shalaby A.B.A."/>
            <person name="Houterman P."/>
            <person name="Brock N.L."/>
            <person name="Burkhardt I."/>
            <person name="Tsavkelova E.A."/>
            <person name="Dickschat J.S."/>
            <person name="Galuszka P."/>
            <person name="Gueldener U."/>
            <person name="Tudzynski B."/>
        </authorList>
    </citation>
    <scope>NUCLEOTIDE SEQUENCE [LARGE SCALE GENOMIC DNA]</scope>
    <source>
        <strain evidence="5">ET1</strain>
    </source>
</reference>